<gene>
    <name evidence="1" type="ORF">MMEN_LOCUS8827</name>
</gene>
<dbReference type="Gene3D" id="1.10.150.50">
    <property type="entry name" value="Transcription Factor, Ets-1"/>
    <property type="match status" value="2"/>
</dbReference>
<organism evidence="1 2">
    <name type="scientific">Menidia menidia</name>
    <name type="common">Atlantic silverside</name>
    <dbReference type="NCBI Taxonomy" id="238744"/>
    <lineage>
        <taxon>Eukaryota</taxon>
        <taxon>Metazoa</taxon>
        <taxon>Chordata</taxon>
        <taxon>Craniata</taxon>
        <taxon>Vertebrata</taxon>
        <taxon>Euteleostomi</taxon>
        <taxon>Actinopterygii</taxon>
        <taxon>Neopterygii</taxon>
        <taxon>Teleostei</taxon>
        <taxon>Neoteleostei</taxon>
        <taxon>Acanthomorphata</taxon>
        <taxon>Ovalentaria</taxon>
        <taxon>Atherinomorphae</taxon>
        <taxon>Atheriniformes</taxon>
        <taxon>Atherinopsidae</taxon>
        <taxon>Menidiinae</taxon>
        <taxon>Menidia</taxon>
    </lineage>
</organism>
<evidence type="ECO:0000313" key="2">
    <source>
        <dbReference type="Proteomes" id="UP000677803"/>
    </source>
</evidence>
<dbReference type="Proteomes" id="UP000677803">
    <property type="component" value="Unassembled WGS sequence"/>
</dbReference>
<reference evidence="1" key="1">
    <citation type="submission" date="2021-05" db="EMBL/GenBank/DDBJ databases">
        <authorList>
            <person name="Tigano A."/>
        </authorList>
    </citation>
    <scope>NUCLEOTIDE SEQUENCE</scope>
</reference>
<accession>A0A8S4B0Z5</accession>
<protein>
    <submittedName>
        <fullName evidence="1">(Atlantic silverside) hypothetical protein</fullName>
    </submittedName>
</protein>
<dbReference type="PANTHER" id="PTHR46579">
    <property type="entry name" value="F5/8 TYPE C DOMAIN-CONTAINING PROTEIN-RELATED"/>
    <property type="match status" value="1"/>
</dbReference>
<keyword evidence="2" id="KW-1185">Reference proteome</keyword>
<dbReference type="PANTHER" id="PTHR46579:SF1">
    <property type="entry name" value="F5_8 TYPE C DOMAIN-CONTAINING PROTEIN"/>
    <property type="match status" value="1"/>
</dbReference>
<name>A0A8S4B0Z5_9TELE</name>
<dbReference type="OrthoDB" id="3263820at2759"/>
<dbReference type="EMBL" id="CAJRST010008890">
    <property type="protein sequence ID" value="CAG5897779.1"/>
    <property type="molecule type" value="Genomic_DNA"/>
</dbReference>
<dbReference type="InterPro" id="IPR013761">
    <property type="entry name" value="SAM/pointed_sf"/>
</dbReference>
<evidence type="ECO:0000313" key="1">
    <source>
        <dbReference type="EMBL" id="CAG5897779.1"/>
    </source>
</evidence>
<dbReference type="AlphaFoldDB" id="A0A8S4B0Z5"/>
<comment type="caution">
    <text evidence="1">The sequence shown here is derived from an EMBL/GenBank/DDBJ whole genome shotgun (WGS) entry which is preliminary data.</text>
</comment>
<proteinExistence type="predicted"/>
<sequence length="888" mass="101673">METVDFIQEKLTEWGLREFIHRFQEEGFDKETFLSLGDSANLKLLIPKLGPQVKFRNRLKEYLQIRTSSFVQGKLTEWGFSELILRFQEEGIDKEAFLNLEELGNINTLIPKIGPRVKFRKRLKEYLQTLKTNDDTPERIDTSSDQEENQEMDSSLFLWNLESTSRYDTDDGKAMSKEPIYPGGTVSRGKGLLAAMLFILHHQLPAAVQGSLMALLNFLIPGLIVETRHLFQAVHSVSTVFYCDQCQNYLGKNPTCCSDCKKTFDKASSFKNGNFFLYASLKDLLKDILNNYGTKLLPKVAKHDHDFTDVLDGLMYQNLLKQGTLGKDDLTLTWNCDGVPIFEPRFSVWPLQFMINELPYALRQENLIVAGLWFGPKNPKMDTFLKPFIDECCDLAQNPFQWNDSSGAAHSSKVFSLVCSSDAVARPLLRNCKQFNGEYGCDWCLHPGKVTRKGSGSVRSYPYDEVEQVKRSKIMFEDNGKEAEDNNLPENGVKGRSSLSGLPVFDIVLGFVPEYMHSVLLGVSRQLMSLWLDPKNSSKAWYVGQHIDQMDSCLLRQKPPAETIQRPHSLKNWNNWKASQWRAFLLFYAVSVLPGVLHPPFLTHYFFLSFGIHILLQESVSQCDLKLAHHYLVQFVVKMKELYGEENVSFNCHQLIHLAESVQNWGPLWVTSAFSFEKNSGKLRKLLTNINYNHRHIFQRFLFWRQIPSHLKSSVFSHSVKFGEVLTKLSGGSDEEESYSQLGHSESLEITGVVRLAIEELLHRPALVKSVEVFDSFTVGNTVYRKDCVIALKNGNYGEIQFVCMFKEKCLCTSGCLCRAVPITVVHMYSIKPDPLFTYINPSDASKMIFVRVEKTEHTKAFFLDDIRCNCMYLNGWLVPLPNSYERH</sequence>